<reference evidence="11 12" key="1">
    <citation type="submission" date="2018-08" db="EMBL/GenBank/DDBJ databases">
        <title>A genome reference for cultivated species of the human gut microbiota.</title>
        <authorList>
            <person name="Zou Y."/>
            <person name="Xue W."/>
            <person name="Luo G."/>
        </authorList>
    </citation>
    <scope>NUCLEOTIDE SEQUENCE [LARGE SCALE GENOMIC DNA]</scope>
    <source>
        <strain evidence="11 12">AF35-6BH</strain>
    </source>
</reference>
<evidence type="ECO:0000256" key="2">
    <source>
        <dbReference type="ARBA" id="ARBA00004989"/>
    </source>
</evidence>
<dbReference type="Pfam" id="PF01515">
    <property type="entry name" value="PTA_PTB"/>
    <property type="match status" value="1"/>
</dbReference>
<evidence type="ECO:0000259" key="10">
    <source>
        <dbReference type="Pfam" id="PF01515"/>
    </source>
</evidence>
<feature type="domain" description="Phosphate acetyl/butaryl transferase" evidence="10">
    <location>
        <begin position="3"/>
        <end position="308"/>
    </location>
</feature>
<evidence type="ECO:0000256" key="3">
    <source>
        <dbReference type="ARBA" id="ARBA00005656"/>
    </source>
</evidence>
<comment type="catalytic activity">
    <reaction evidence="1">
        <text>acetyl-CoA + phosphate = acetyl phosphate + CoA</text>
        <dbReference type="Rhea" id="RHEA:19521"/>
        <dbReference type="ChEBI" id="CHEBI:22191"/>
        <dbReference type="ChEBI" id="CHEBI:43474"/>
        <dbReference type="ChEBI" id="CHEBI:57287"/>
        <dbReference type="ChEBI" id="CHEBI:57288"/>
        <dbReference type="EC" id="2.3.1.8"/>
    </reaction>
</comment>
<dbReference type="RefSeq" id="WP_118365184.1">
    <property type="nucleotide sequence ID" value="NZ_CAUFDR010000062.1"/>
</dbReference>
<comment type="pathway">
    <text evidence="2">Metabolic intermediate biosynthesis; acetyl-CoA biosynthesis; acetyl-CoA from acetate: step 2/2.</text>
</comment>
<accession>A0A415PRE1</accession>
<evidence type="ECO:0000313" key="11">
    <source>
        <dbReference type="EMBL" id="RHM15256.1"/>
    </source>
</evidence>
<name>A0A415PRE1_9FIRM</name>
<evidence type="ECO:0000313" key="12">
    <source>
        <dbReference type="Proteomes" id="UP000284868"/>
    </source>
</evidence>
<dbReference type="InterPro" id="IPR012147">
    <property type="entry name" value="P_Ac_Bu_trans"/>
</dbReference>
<keyword evidence="6 11" id="KW-0808">Transferase</keyword>
<keyword evidence="7 11" id="KW-0012">Acyltransferase</keyword>
<protein>
    <recommendedName>
        <fullName evidence="5">Phosphate acetyltransferase</fullName>
        <ecNumber evidence="4">2.3.1.8</ecNumber>
    </recommendedName>
    <alternativeName>
        <fullName evidence="8">Phosphotransacetylase</fullName>
    </alternativeName>
</protein>
<evidence type="ECO:0000256" key="1">
    <source>
        <dbReference type="ARBA" id="ARBA00000705"/>
    </source>
</evidence>
<dbReference type="EMBL" id="QRPK01000002">
    <property type="protein sequence ID" value="RHM15256.1"/>
    <property type="molecule type" value="Genomic_DNA"/>
</dbReference>
<dbReference type="PANTHER" id="PTHR43356">
    <property type="entry name" value="PHOSPHATE ACETYLTRANSFERASE"/>
    <property type="match status" value="1"/>
</dbReference>
<organism evidence="11 12">
    <name type="scientific">Amedibacillus dolichus</name>
    <dbReference type="NCBI Taxonomy" id="31971"/>
    <lineage>
        <taxon>Bacteria</taxon>
        <taxon>Bacillati</taxon>
        <taxon>Bacillota</taxon>
        <taxon>Erysipelotrichia</taxon>
        <taxon>Erysipelotrichales</taxon>
        <taxon>Erysipelotrichaceae</taxon>
        <taxon>Amedibacillus</taxon>
    </lineage>
</organism>
<feature type="compositionally biased region" description="Basic and acidic residues" evidence="9">
    <location>
        <begin position="312"/>
        <end position="330"/>
    </location>
</feature>
<dbReference type="NCBIfam" id="TIGR00651">
    <property type="entry name" value="pta"/>
    <property type="match status" value="1"/>
</dbReference>
<dbReference type="PIRSF" id="PIRSF000428">
    <property type="entry name" value="P_Ac_trans"/>
    <property type="match status" value="1"/>
</dbReference>
<evidence type="ECO:0000256" key="9">
    <source>
        <dbReference type="SAM" id="MobiDB-lite"/>
    </source>
</evidence>
<dbReference type="GO" id="GO:0008959">
    <property type="term" value="F:phosphate acetyltransferase activity"/>
    <property type="evidence" value="ECO:0007669"/>
    <property type="project" value="UniProtKB-EC"/>
</dbReference>
<evidence type="ECO:0000256" key="7">
    <source>
        <dbReference type="ARBA" id="ARBA00023315"/>
    </source>
</evidence>
<dbReference type="OrthoDB" id="9805787at2"/>
<dbReference type="InterPro" id="IPR004614">
    <property type="entry name" value="P_AcTrfase"/>
</dbReference>
<dbReference type="InterPro" id="IPR042112">
    <property type="entry name" value="P_AcTrfase_dom2"/>
</dbReference>
<dbReference type="Gene3D" id="3.40.50.10950">
    <property type="match status" value="1"/>
</dbReference>
<comment type="similarity">
    <text evidence="3">Belongs to the phosphate acetyltransferase and butyryltransferase family.</text>
</comment>
<dbReference type="InterPro" id="IPR050500">
    <property type="entry name" value="Phos_Acetyltrans/Butyryltrans"/>
</dbReference>
<keyword evidence="12" id="KW-1185">Reference proteome</keyword>
<dbReference type="AlphaFoldDB" id="A0A415PRE1"/>
<dbReference type="SUPFAM" id="SSF53659">
    <property type="entry name" value="Isocitrate/Isopropylmalate dehydrogenase-like"/>
    <property type="match status" value="1"/>
</dbReference>
<evidence type="ECO:0000256" key="5">
    <source>
        <dbReference type="ARBA" id="ARBA00021528"/>
    </source>
</evidence>
<evidence type="ECO:0000256" key="4">
    <source>
        <dbReference type="ARBA" id="ARBA00012707"/>
    </source>
</evidence>
<sequence>MGKTRILFAEGNDERMMEAAVHLHEEGFVEPVLFGDCNQIMAIAKQKGKQLEGIEIMDPSNISNEIKEQMVMEMIHLRKGKWDQSMCREKLEHANYFTTMALQIGLVDGLLGGSTTTTADTLRPALQLIKTNPTSSLVSSCFLMVKDEKVFLFSDCSLNINPSADELVDITLQTVESANQLGIVPKVGILSYSTLGSGKGESVDKMREVAKRLKRMMLDFEVEGEIQVDAALSKETAALKAPNSTIAGNINVLIFPSLDAGNIGYKLVARLGGYEAIGPIVQGLNKPVNDLSRGCTSEEVYKMARITAMQVSERKQQNSEESLDRLSTRV</sequence>
<evidence type="ECO:0000256" key="6">
    <source>
        <dbReference type="ARBA" id="ARBA00022679"/>
    </source>
</evidence>
<dbReference type="InterPro" id="IPR042113">
    <property type="entry name" value="P_AcTrfase_dom1"/>
</dbReference>
<dbReference type="Proteomes" id="UP000284868">
    <property type="component" value="Unassembled WGS sequence"/>
</dbReference>
<dbReference type="EC" id="2.3.1.8" evidence="4"/>
<dbReference type="InterPro" id="IPR002505">
    <property type="entry name" value="PTA_PTB"/>
</dbReference>
<proteinExistence type="inferred from homology"/>
<evidence type="ECO:0000256" key="8">
    <source>
        <dbReference type="ARBA" id="ARBA00031108"/>
    </source>
</evidence>
<dbReference type="NCBIfam" id="NF007233">
    <property type="entry name" value="PRK09653.1"/>
    <property type="match status" value="1"/>
</dbReference>
<dbReference type="PANTHER" id="PTHR43356:SF3">
    <property type="entry name" value="PHOSPHATE ACETYLTRANSFERASE"/>
    <property type="match status" value="1"/>
</dbReference>
<feature type="region of interest" description="Disordered" evidence="9">
    <location>
        <begin position="311"/>
        <end position="330"/>
    </location>
</feature>
<comment type="caution">
    <text evidence="11">The sequence shown here is derived from an EMBL/GenBank/DDBJ whole genome shotgun (WGS) entry which is preliminary data.</text>
</comment>
<gene>
    <name evidence="11" type="primary">pta</name>
    <name evidence="11" type="ORF">DWZ83_00975</name>
</gene>
<dbReference type="Gene3D" id="3.40.50.10750">
    <property type="entry name" value="Isocitrate/Isopropylmalate dehydrogenase-like"/>
    <property type="match status" value="1"/>
</dbReference>